<keyword evidence="2" id="KW-1185">Reference proteome</keyword>
<name>A0ABN9GI24_9NEOB</name>
<dbReference type="EMBL" id="CATNWA010018619">
    <property type="protein sequence ID" value="CAI9608492.1"/>
    <property type="molecule type" value="Genomic_DNA"/>
</dbReference>
<dbReference type="Proteomes" id="UP001162483">
    <property type="component" value="Unassembled WGS sequence"/>
</dbReference>
<comment type="caution">
    <text evidence="1">The sequence shown here is derived from an EMBL/GenBank/DDBJ whole genome shotgun (WGS) entry which is preliminary data.</text>
</comment>
<accession>A0ABN9GI24</accession>
<reference evidence="1" key="1">
    <citation type="submission" date="2023-05" db="EMBL/GenBank/DDBJ databases">
        <authorList>
            <person name="Stuckert A."/>
        </authorList>
    </citation>
    <scope>NUCLEOTIDE SEQUENCE</scope>
</reference>
<organism evidence="1 2">
    <name type="scientific">Staurois parvus</name>
    <dbReference type="NCBI Taxonomy" id="386267"/>
    <lineage>
        <taxon>Eukaryota</taxon>
        <taxon>Metazoa</taxon>
        <taxon>Chordata</taxon>
        <taxon>Craniata</taxon>
        <taxon>Vertebrata</taxon>
        <taxon>Euteleostomi</taxon>
        <taxon>Amphibia</taxon>
        <taxon>Batrachia</taxon>
        <taxon>Anura</taxon>
        <taxon>Neobatrachia</taxon>
        <taxon>Ranoidea</taxon>
        <taxon>Ranidae</taxon>
        <taxon>Staurois</taxon>
    </lineage>
</organism>
<evidence type="ECO:0000313" key="2">
    <source>
        <dbReference type="Proteomes" id="UP001162483"/>
    </source>
</evidence>
<gene>
    <name evidence="1" type="ORF">SPARVUS_LOCUS14115516</name>
</gene>
<evidence type="ECO:0000313" key="1">
    <source>
        <dbReference type="EMBL" id="CAI9608492.1"/>
    </source>
</evidence>
<proteinExistence type="predicted"/>
<sequence length="94" mass="10764">MGHQSVDPLIPVYRISHPVPVQSRQRLNILPNGSHTMTWTSSVQYDTDLLCTKCHGPPLYNMPWTPLYNITWTSSVQYAMNLLCTIRHGPPLYI</sequence>
<protein>
    <submittedName>
        <fullName evidence="1">Uncharacterized protein</fullName>
    </submittedName>
</protein>